<gene>
    <name evidence="11" type="ORF">EAX61_00985</name>
</gene>
<evidence type="ECO:0000259" key="9">
    <source>
        <dbReference type="Pfam" id="PF01694"/>
    </source>
</evidence>
<evidence type="ECO:0000256" key="3">
    <source>
        <dbReference type="ARBA" id="ARBA00022692"/>
    </source>
</evidence>
<feature type="transmembrane region" description="Helical" evidence="8">
    <location>
        <begin position="15"/>
        <end position="37"/>
    </location>
</feature>
<evidence type="ECO:0000256" key="8">
    <source>
        <dbReference type="SAM" id="Phobius"/>
    </source>
</evidence>
<protein>
    <submittedName>
        <fullName evidence="11">Rhomboid family intramembrane serine protease</fullName>
    </submittedName>
</protein>
<dbReference type="EMBL" id="REFV01000001">
    <property type="protein sequence ID" value="RMB63987.1"/>
    <property type="molecule type" value="Genomic_DNA"/>
</dbReference>
<dbReference type="GO" id="GO:0004252">
    <property type="term" value="F:serine-type endopeptidase activity"/>
    <property type="evidence" value="ECO:0007669"/>
    <property type="project" value="InterPro"/>
</dbReference>
<proteinExistence type="inferred from homology"/>
<evidence type="ECO:0000313" key="12">
    <source>
        <dbReference type="Proteomes" id="UP000281985"/>
    </source>
</evidence>
<evidence type="ECO:0000256" key="2">
    <source>
        <dbReference type="ARBA" id="ARBA00009045"/>
    </source>
</evidence>
<name>A0A3M0GHD8_9FLAO</name>
<dbReference type="InterPro" id="IPR035952">
    <property type="entry name" value="Rhomboid-like_sf"/>
</dbReference>
<dbReference type="PANTHER" id="PTHR43731:SF14">
    <property type="entry name" value="PRESENILIN-ASSOCIATED RHOMBOID-LIKE PROTEIN, MITOCHONDRIAL"/>
    <property type="match status" value="1"/>
</dbReference>
<organism evidence="11 12">
    <name type="scientific">Dokdonia sinensis</name>
    <dbReference type="NCBI Taxonomy" id="2479847"/>
    <lineage>
        <taxon>Bacteria</taxon>
        <taxon>Pseudomonadati</taxon>
        <taxon>Bacteroidota</taxon>
        <taxon>Flavobacteriia</taxon>
        <taxon>Flavobacteriales</taxon>
        <taxon>Flavobacteriaceae</taxon>
        <taxon>Dokdonia</taxon>
    </lineage>
</organism>
<feature type="transmembrane region" description="Helical" evidence="8">
    <location>
        <begin position="77"/>
        <end position="96"/>
    </location>
</feature>
<keyword evidence="5 8" id="KW-1133">Transmembrane helix</keyword>
<evidence type="ECO:0000256" key="7">
    <source>
        <dbReference type="SAM" id="MobiDB-lite"/>
    </source>
</evidence>
<dbReference type="AlphaFoldDB" id="A0A3M0GHD8"/>
<feature type="domain" description="Peptidase S54 rhomboid" evidence="9">
    <location>
        <begin position="60"/>
        <end position="202"/>
    </location>
</feature>
<comment type="caution">
    <text evidence="11">The sequence shown here is derived from an EMBL/GenBank/DDBJ whole genome shotgun (WGS) entry which is preliminary data.</text>
</comment>
<feature type="transmembrane region" description="Helical" evidence="8">
    <location>
        <begin position="161"/>
        <end position="178"/>
    </location>
</feature>
<dbReference type="GO" id="GO:0006508">
    <property type="term" value="P:proteolysis"/>
    <property type="evidence" value="ECO:0007669"/>
    <property type="project" value="UniProtKB-KW"/>
</dbReference>
<dbReference type="RefSeq" id="WP_121915783.1">
    <property type="nucleotide sequence ID" value="NZ_REFV01000001.1"/>
</dbReference>
<dbReference type="OrthoDB" id="680602at2"/>
<keyword evidence="3 8" id="KW-0812">Transmembrane</keyword>
<comment type="subcellular location">
    <subcellularLocation>
        <location evidence="1">Membrane</location>
        <topology evidence="1">Multi-pass membrane protein</topology>
    </subcellularLocation>
</comment>
<dbReference type="Pfam" id="PF20216">
    <property type="entry name" value="DUF6576"/>
    <property type="match status" value="1"/>
</dbReference>
<feature type="transmembrane region" description="Helical" evidence="8">
    <location>
        <begin position="103"/>
        <end position="122"/>
    </location>
</feature>
<evidence type="ECO:0000256" key="4">
    <source>
        <dbReference type="ARBA" id="ARBA00022801"/>
    </source>
</evidence>
<feature type="transmembrane region" description="Helical" evidence="8">
    <location>
        <begin position="128"/>
        <end position="149"/>
    </location>
</feature>
<evidence type="ECO:0000256" key="5">
    <source>
        <dbReference type="ARBA" id="ARBA00022989"/>
    </source>
</evidence>
<dbReference type="InterPro" id="IPR046483">
    <property type="entry name" value="DUF6576"/>
</dbReference>
<dbReference type="Pfam" id="PF01694">
    <property type="entry name" value="Rhomboid"/>
    <property type="match status" value="1"/>
</dbReference>
<dbReference type="GO" id="GO:0016020">
    <property type="term" value="C:membrane"/>
    <property type="evidence" value="ECO:0007669"/>
    <property type="project" value="UniProtKB-SubCell"/>
</dbReference>
<keyword evidence="11" id="KW-0645">Protease</keyword>
<keyword evidence="12" id="KW-1185">Reference proteome</keyword>
<dbReference type="SUPFAM" id="SSF144091">
    <property type="entry name" value="Rhomboid-like"/>
    <property type="match status" value="1"/>
</dbReference>
<dbReference type="InterPro" id="IPR050925">
    <property type="entry name" value="Rhomboid_protease_S54"/>
</dbReference>
<comment type="similarity">
    <text evidence="2">Belongs to the peptidase S54 family.</text>
</comment>
<feature type="domain" description="DUF6576" evidence="10">
    <location>
        <begin position="255"/>
        <end position="287"/>
    </location>
</feature>
<dbReference type="PANTHER" id="PTHR43731">
    <property type="entry name" value="RHOMBOID PROTEASE"/>
    <property type="match status" value="1"/>
</dbReference>
<evidence type="ECO:0000256" key="6">
    <source>
        <dbReference type="ARBA" id="ARBA00023136"/>
    </source>
</evidence>
<feature type="compositionally biased region" description="Basic residues" evidence="7">
    <location>
        <begin position="230"/>
        <end position="243"/>
    </location>
</feature>
<reference evidence="11 12" key="1">
    <citation type="submission" date="2018-10" db="EMBL/GenBank/DDBJ databases">
        <title>Dokdonia luteus sp. nov., isolated from sea water.</title>
        <authorList>
            <person name="Zhou L.Y."/>
            <person name="Du Z.J."/>
        </authorList>
    </citation>
    <scope>NUCLEOTIDE SEQUENCE [LARGE SCALE GENOMIC DNA]</scope>
    <source>
        <strain evidence="11 12">SH27</strain>
    </source>
</reference>
<evidence type="ECO:0000313" key="11">
    <source>
        <dbReference type="EMBL" id="RMB63987.1"/>
    </source>
</evidence>
<sequence length="293" mass="32729">MASPSLAYQFKTANIAIKLIVINVAVFLLFNLIPWIIQIDNVVLTQWFFLPSDLGSFITQPWGLLTYNFLHRDVWHLLWNMLYLYIFSRFILNLFTDKRLLTVYLLGGMVGGLLFVAAYNLLPAFQGKGYLIGASAAVNAIIVFIAAYTPHQTIRIIMFNVKLWHIAAVLVLIDLLSLPTSGNAGGLMAHLGGAAFGYIYAKQLAKGNDIGEWFERIMDSVASMFSGKPKEKKSRMRTVHRNTKAPSKPTAKKTEGKSAQQQQIDAILDKISKSGYESLSKAEKDFLFKAGKD</sequence>
<keyword evidence="6 8" id="KW-0472">Membrane</keyword>
<dbReference type="InterPro" id="IPR022764">
    <property type="entry name" value="Peptidase_S54_rhomboid_dom"/>
</dbReference>
<accession>A0A3M0GHD8</accession>
<dbReference type="Gene3D" id="1.20.1540.10">
    <property type="entry name" value="Rhomboid-like"/>
    <property type="match status" value="1"/>
</dbReference>
<evidence type="ECO:0000256" key="1">
    <source>
        <dbReference type="ARBA" id="ARBA00004141"/>
    </source>
</evidence>
<keyword evidence="4" id="KW-0378">Hydrolase</keyword>
<evidence type="ECO:0000259" key="10">
    <source>
        <dbReference type="Pfam" id="PF20216"/>
    </source>
</evidence>
<dbReference type="Proteomes" id="UP000281985">
    <property type="component" value="Unassembled WGS sequence"/>
</dbReference>
<feature type="region of interest" description="Disordered" evidence="7">
    <location>
        <begin position="226"/>
        <end position="262"/>
    </location>
</feature>